<evidence type="ECO:0000259" key="2">
    <source>
        <dbReference type="PROSITE" id="PS00036"/>
    </source>
</evidence>
<name>A0AAW1PJ49_9CHLO</name>
<dbReference type="GO" id="GO:0003700">
    <property type="term" value="F:DNA-binding transcription factor activity"/>
    <property type="evidence" value="ECO:0007669"/>
    <property type="project" value="InterPro"/>
</dbReference>
<reference evidence="3 4" key="1">
    <citation type="journal article" date="2024" name="Nat. Commun.">
        <title>Phylogenomics reveals the evolutionary origins of lichenization in chlorophyte algae.</title>
        <authorList>
            <person name="Puginier C."/>
            <person name="Libourel C."/>
            <person name="Otte J."/>
            <person name="Skaloud P."/>
            <person name="Haon M."/>
            <person name="Grisel S."/>
            <person name="Petersen M."/>
            <person name="Berrin J.G."/>
            <person name="Delaux P.M."/>
            <person name="Dal Grande F."/>
            <person name="Keller J."/>
        </authorList>
    </citation>
    <scope>NUCLEOTIDE SEQUENCE [LARGE SCALE GENOMIC DNA]</scope>
    <source>
        <strain evidence="3 4">SAG 2036</strain>
    </source>
</reference>
<keyword evidence="4" id="KW-1185">Reference proteome</keyword>
<feature type="region of interest" description="Disordered" evidence="1">
    <location>
        <begin position="293"/>
        <end position="335"/>
    </location>
</feature>
<accession>A0AAW1PJ49</accession>
<dbReference type="PROSITE" id="PS00036">
    <property type="entry name" value="BZIP_BASIC"/>
    <property type="match status" value="1"/>
</dbReference>
<comment type="caution">
    <text evidence="3">The sequence shown here is derived from an EMBL/GenBank/DDBJ whole genome shotgun (WGS) entry which is preliminary data.</text>
</comment>
<dbReference type="AlphaFoldDB" id="A0AAW1PJ49"/>
<organism evidence="3 4">
    <name type="scientific">Symbiochloris irregularis</name>
    <dbReference type="NCBI Taxonomy" id="706552"/>
    <lineage>
        <taxon>Eukaryota</taxon>
        <taxon>Viridiplantae</taxon>
        <taxon>Chlorophyta</taxon>
        <taxon>core chlorophytes</taxon>
        <taxon>Trebouxiophyceae</taxon>
        <taxon>Trebouxiales</taxon>
        <taxon>Trebouxiaceae</taxon>
        <taxon>Symbiochloris</taxon>
    </lineage>
</organism>
<sequence>MDSSPPEEEDLQGWQISDIQAAKWSSSRQEHGSAAHLAVRHAGADKHDRNRQAQARYRERLREKNTKNEHMASLLTVSMNELQQAQAALQAEQASFAAERQRWLDSMQAAAQHVQIMAKQPIQEFVVDPFRHSIEVVRHRMADEIMPWLDAQMTLFNHCTKLLGWTDEAVVSDSLCTFMVKWSLAIKAAMQTLLINYTAQPSAENLRAITPFTCQLRAALQNKGRANMEFPERKMNEQTLRTCELAQKQAAAELHNAITSTVTPVQKLILVANCQIYARDAIKVCEATEQSLANDPQQARPEPPNLQPAPCSLQNAAAPSSRGSDQQSAQEMHEAPAVGQMLTPQLHASSTPTVNLASASLHSALLQAEVPPHGHPSLEAPFAAPLASPFSGGSESATWGLLGDTDLNDILRELTMSTTPGNAAVGRCEDYATGTKAHQTWAWGPCCWLE</sequence>
<gene>
    <name evidence="3" type="ORF">WJX73_006728</name>
</gene>
<protein>
    <recommendedName>
        <fullName evidence="2">BZIP domain-containing protein</fullName>
    </recommendedName>
</protein>
<evidence type="ECO:0000256" key="1">
    <source>
        <dbReference type="SAM" id="MobiDB-lite"/>
    </source>
</evidence>
<evidence type="ECO:0000313" key="4">
    <source>
        <dbReference type="Proteomes" id="UP001465755"/>
    </source>
</evidence>
<dbReference type="EMBL" id="JALJOQ010000018">
    <property type="protein sequence ID" value="KAK9809604.1"/>
    <property type="molecule type" value="Genomic_DNA"/>
</dbReference>
<feature type="region of interest" description="Disordered" evidence="1">
    <location>
        <begin position="21"/>
        <end position="54"/>
    </location>
</feature>
<feature type="compositionally biased region" description="Basic and acidic residues" evidence="1">
    <location>
        <begin position="42"/>
        <end position="54"/>
    </location>
</feature>
<proteinExistence type="predicted"/>
<evidence type="ECO:0000313" key="3">
    <source>
        <dbReference type="EMBL" id="KAK9809604.1"/>
    </source>
</evidence>
<dbReference type="InterPro" id="IPR004827">
    <property type="entry name" value="bZIP"/>
</dbReference>
<feature type="domain" description="BZIP" evidence="2">
    <location>
        <begin position="46"/>
        <end position="60"/>
    </location>
</feature>
<dbReference type="Proteomes" id="UP001465755">
    <property type="component" value="Unassembled WGS sequence"/>
</dbReference>
<feature type="compositionally biased region" description="Polar residues" evidence="1">
    <location>
        <begin position="312"/>
        <end position="330"/>
    </location>
</feature>